<feature type="non-terminal residue" evidence="1">
    <location>
        <position position="66"/>
    </location>
</feature>
<feature type="non-terminal residue" evidence="1">
    <location>
        <position position="1"/>
    </location>
</feature>
<organism evidence="1 2">
    <name type="scientific">Scutellospora calospora</name>
    <dbReference type="NCBI Taxonomy" id="85575"/>
    <lineage>
        <taxon>Eukaryota</taxon>
        <taxon>Fungi</taxon>
        <taxon>Fungi incertae sedis</taxon>
        <taxon>Mucoromycota</taxon>
        <taxon>Glomeromycotina</taxon>
        <taxon>Glomeromycetes</taxon>
        <taxon>Diversisporales</taxon>
        <taxon>Gigasporaceae</taxon>
        <taxon>Scutellospora</taxon>
    </lineage>
</organism>
<evidence type="ECO:0000313" key="2">
    <source>
        <dbReference type="Proteomes" id="UP000789860"/>
    </source>
</evidence>
<accession>A0ACA9NKG5</accession>
<gene>
    <name evidence="1" type="ORF">SCALOS_LOCUS8651</name>
</gene>
<sequence>PYEVLFFSRTPDEIFEDDDFDSDAEIVELTNKTNAIILDNENQINKEKLPVLPDFSYLKHNVPFHQ</sequence>
<evidence type="ECO:0000313" key="1">
    <source>
        <dbReference type="EMBL" id="CAG8650647.1"/>
    </source>
</evidence>
<dbReference type="Proteomes" id="UP000789860">
    <property type="component" value="Unassembled WGS sequence"/>
</dbReference>
<reference evidence="1" key="1">
    <citation type="submission" date="2021-06" db="EMBL/GenBank/DDBJ databases">
        <authorList>
            <person name="Kallberg Y."/>
            <person name="Tangrot J."/>
            <person name="Rosling A."/>
        </authorList>
    </citation>
    <scope>NUCLEOTIDE SEQUENCE</scope>
    <source>
        <strain evidence="1">AU212A</strain>
    </source>
</reference>
<comment type="caution">
    <text evidence="1">The sequence shown here is derived from an EMBL/GenBank/DDBJ whole genome shotgun (WGS) entry which is preliminary data.</text>
</comment>
<name>A0ACA9NKG5_9GLOM</name>
<proteinExistence type="predicted"/>
<keyword evidence="2" id="KW-1185">Reference proteome</keyword>
<dbReference type="EMBL" id="CAJVPM010023704">
    <property type="protein sequence ID" value="CAG8650647.1"/>
    <property type="molecule type" value="Genomic_DNA"/>
</dbReference>
<protein>
    <submittedName>
        <fullName evidence="1">3306_t:CDS:1</fullName>
    </submittedName>
</protein>